<reference evidence="15" key="1">
    <citation type="journal article" date="2016" name="Mitochondrial DNA Part B Resour">
        <title>The complete mitochondrial DNA sequence of the green algae Hariotina sp. F30 (Scenedesmaceae, Sphaeropleales, Chlorophyceae).</title>
        <authorList>
            <person name="He L."/>
            <person name="Lou S."/>
            <person name="Zhang F."/>
            <person name="Yang S."/>
            <person name="Zhang C."/>
            <person name="Lin X."/>
            <person name="Yang L."/>
        </authorList>
    </citation>
    <scope>NUCLEOTIDE SEQUENCE</scope>
    <source>
        <strain evidence="15">F30</strain>
    </source>
</reference>
<keyword evidence="9 14" id="KW-1133">Transmembrane helix</keyword>
<gene>
    <name evidence="15" type="primary">atp6</name>
</gene>
<dbReference type="Gene3D" id="1.20.120.220">
    <property type="entry name" value="ATP synthase, F0 complex, subunit A"/>
    <property type="match status" value="1"/>
</dbReference>
<dbReference type="InterPro" id="IPR035908">
    <property type="entry name" value="F0_ATP_A_sf"/>
</dbReference>
<evidence type="ECO:0000256" key="7">
    <source>
        <dbReference type="ARBA" id="ARBA00022692"/>
    </source>
</evidence>
<keyword evidence="6" id="KW-0138">CF(0)</keyword>
<dbReference type="Pfam" id="PF00119">
    <property type="entry name" value="ATP-synt_A"/>
    <property type="match status" value="1"/>
</dbReference>
<evidence type="ECO:0000256" key="6">
    <source>
        <dbReference type="ARBA" id="ARBA00022547"/>
    </source>
</evidence>
<dbReference type="GO" id="GO:0045259">
    <property type="term" value="C:proton-transporting ATP synthase complex"/>
    <property type="evidence" value="ECO:0007669"/>
    <property type="project" value="UniProtKB-KW"/>
</dbReference>
<evidence type="ECO:0000256" key="1">
    <source>
        <dbReference type="ARBA" id="ARBA00002070"/>
    </source>
</evidence>
<proteinExistence type="inferred from homology"/>
<feature type="transmembrane region" description="Helical" evidence="14">
    <location>
        <begin position="267"/>
        <end position="298"/>
    </location>
</feature>
<evidence type="ECO:0000256" key="14">
    <source>
        <dbReference type="SAM" id="Phobius"/>
    </source>
</evidence>
<accession>A0A1D6Z2D3</accession>
<dbReference type="GO" id="GO:0046933">
    <property type="term" value="F:proton-transporting ATP synthase activity, rotational mechanism"/>
    <property type="evidence" value="ECO:0007669"/>
    <property type="project" value="TreeGrafter"/>
</dbReference>
<feature type="transmembrane region" description="Helical" evidence="14">
    <location>
        <begin position="36"/>
        <end position="58"/>
    </location>
</feature>
<keyword evidence="7 14" id="KW-0812">Transmembrane</keyword>
<evidence type="ECO:0000256" key="10">
    <source>
        <dbReference type="ARBA" id="ARBA00023065"/>
    </source>
</evidence>
<keyword evidence="10" id="KW-0406">Ion transport</keyword>
<dbReference type="EMBL" id="KU145405">
    <property type="protein sequence ID" value="ANN44643.1"/>
    <property type="molecule type" value="Genomic_DNA"/>
</dbReference>
<dbReference type="CDD" id="cd00310">
    <property type="entry name" value="ATP-synt_Fo_a_6"/>
    <property type="match status" value="1"/>
</dbReference>
<evidence type="ECO:0000313" key="15">
    <source>
        <dbReference type="EMBL" id="ANN44643.1"/>
    </source>
</evidence>
<evidence type="ECO:0000256" key="9">
    <source>
        <dbReference type="ARBA" id="ARBA00022989"/>
    </source>
</evidence>
<name>A0A1D6Z2D3_9CHLO</name>
<evidence type="ECO:0000256" key="12">
    <source>
        <dbReference type="ARBA" id="ARBA00023310"/>
    </source>
</evidence>
<dbReference type="InterPro" id="IPR000568">
    <property type="entry name" value="ATP_synth_F0_asu"/>
</dbReference>
<comment type="subcellular location">
    <subcellularLocation>
        <location evidence="2">Membrane</location>
        <topology evidence="2">Multi-pass membrane protein</topology>
    </subcellularLocation>
    <subcellularLocation>
        <location evidence="13">Mitochondrion inner membrane</location>
        <topology evidence="13">Multi-pass membrane protein</topology>
    </subcellularLocation>
</comment>
<dbReference type="PRINTS" id="PR00123">
    <property type="entry name" value="ATPASEA"/>
</dbReference>
<dbReference type="InterPro" id="IPR045083">
    <property type="entry name" value="ATP_synth_F0_asu_bact/mt"/>
</dbReference>
<dbReference type="PANTHER" id="PTHR11410">
    <property type="entry name" value="ATP SYNTHASE SUBUNIT A"/>
    <property type="match status" value="1"/>
</dbReference>
<keyword evidence="8" id="KW-0375">Hydrogen ion transport</keyword>
<evidence type="ECO:0000256" key="5">
    <source>
        <dbReference type="ARBA" id="ARBA00022448"/>
    </source>
</evidence>
<dbReference type="AlphaFoldDB" id="A0A1D6Z2D3"/>
<dbReference type="GO" id="GO:0005743">
    <property type="term" value="C:mitochondrial inner membrane"/>
    <property type="evidence" value="ECO:0007669"/>
    <property type="project" value="UniProtKB-SubCell"/>
</dbReference>
<evidence type="ECO:0000256" key="11">
    <source>
        <dbReference type="ARBA" id="ARBA00023136"/>
    </source>
</evidence>
<dbReference type="PANTHER" id="PTHR11410:SF0">
    <property type="entry name" value="ATP SYNTHASE SUBUNIT A"/>
    <property type="match status" value="1"/>
</dbReference>
<evidence type="ECO:0000256" key="3">
    <source>
        <dbReference type="ARBA" id="ARBA00006810"/>
    </source>
</evidence>
<keyword evidence="11 14" id="KW-0472">Membrane</keyword>
<sequence>MTLPNIYVLDINRMDYFASAAEAWNSVPFMSLHLPVMGAISFLDLFRTTTGIVLLVLVMNHSLNHSKAHAGNSRLFGFRKAVSGFWNTQTLERVHLKWRQLGARSVLNRDSELNDSSFNKYTNRLPFAWVSLSDVQGKTTVVWLSVLFFLLLGSNSFGLIPLCSRITGQAGFTLGMSIALLRSITYMGIRRQGSKFVRLFLPSGPSWPMAPLFILLESISYGFRRISLGTRLYCNMFRGHLLLHLFTSLSLVPVLTLPAFLGAPFTVIAAIILMALSALETIVAVLQAGVFCLLRGFYVTEVLRRKDRLAQAV</sequence>
<keyword evidence="15" id="KW-0496">Mitochondrion</keyword>
<dbReference type="SUPFAM" id="SSF81336">
    <property type="entry name" value="F1F0 ATP synthase subunit A"/>
    <property type="match status" value="1"/>
</dbReference>
<comment type="subunit">
    <text evidence="4">F-type ATPases have 2 components, CF(1) - the catalytic core - and CF(0) - the membrane proton channel. CF(1) has five subunits: alpha(3), beta(3), gamma(1), delta(1), epsilon(1). CF(0) has three main subunits: a, b and c.</text>
</comment>
<organism evidence="15">
    <name type="scientific">Hariotina sp. MMOGRB0030F</name>
    <dbReference type="NCBI Taxonomy" id="1867922"/>
    <lineage>
        <taxon>Eukaryota</taxon>
        <taxon>Viridiplantae</taxon>
        <taxon>Chlorophyta</taxon>
        <taxon>core chlorophytes</taxon>
        <taxon>Chlorophyceae</taxon>
        <taxon>CS clade</taxon>
        <taxon>Sphaeropleales</taxon>
        <taxon>Scenedesmaceae</taxon>
        <taxon>Hariotina</taxon>
    </lineage>
</organism>
<keyword evidence="5" id="KW-0813">Transport</keyword>
<feature type="transmembrane region" description="Helical" evidence="14">
    <location>
        <begin position="241"/>
        <end position="261"/>
    </location>
</feature>
<protein>
    <recommendedName>
        <fullName evidence="13">ATP synthase subunit a</fullName>
    </recommendedName>
</protein>
<keyword evidence="12" id="KW-0066">ATP synthesis</keyword>
<evidence type="ECO:0000256" key="2">
    <source>
        <dbReference type="ARBA" id="ARBA00004141"/>
    </source>
</evidence>
<comment type="function">
    <text evidence="1">Mitochondrial membrane ATP synthase (F(1)F(0) ATP synthase or Complex V) produces ATP from ADP in the presence of a proton gradient across the membrane which is generated by electron transport complexes of the respiratory chain. F-type ATPases consist of two structural domains, F(1) - containing the extramembraneous catalytic core and F(0) - containing the membrane proton channel, linked together by a central stalk and a peripheral stalk. During catalysis, ATP synthesis in the catalytic domain of F(1) is coupled via a rotary mechanism of the central stalk subunits to proton translocation. Key component of the proton channel; it may play a direct role in the translocation of protons across the membrane.</text>
</comment>
<comment type="similarity">
    <text evidence="3">Belongs to the ATPase A chain family.</text>
</comment>
<evidence type="ECO:0000256" key="13">
    <source>
        <dbReference type="RuleBase" id="RU004450"/>
    </source>
</evidence>
<evidence type="ECO:0000256" key="4">
    <source>
        <dbReference type="ARBA" id="ARBA00011648"/>
    </source>
</evidence>
<dbReference type="NCBIfam" id="TIGR01131">
    <property type="entry name" value="ATP_synt_6_or_A"/>
    <property type="match status" value="1"/>
</dbReference>
<feature type="transmembrane region" description="Helical" evidence="14">
    <location>
        <begin position="166"/>
        <end position="189"/>
    </location>
</feature>
<feature type="transmembrane region" description="Helical" evidence="14">
    <location>
        <begin position="141"/>
        <end position="160"/>
    </location>
</feature>
<geneLocation type="mitochondrion" evidence="15"/>
<evidence type="ECO:0000256" key="8">
    <source>
        <dbReference type="ARBA" id="ARBA00022781"/>
    </source>
</evidence>